<dbReference type="GO" id="GO:0016874">
    <property type="term" value="F:ligase activity"/>
    <property type="evidence" value="ECO:0007669"/>
    <property type="project" value="UniProtKB-UniRule"/>
</dbReference>
<name>A0A1M7PDF1_9BACI</name>
<evidence type="ECO:0000256" key="1">
    <source>
        <dbReference type="ARBA" id="ARBA00022598"/>
    </source>
</evidence>
<dbReference type="AlphaFoldDB" id="A0A1M7PDF1"/>
<dbReference type="PIRSF" id="PIRSF012535">
    <property type="entry name" value="UCP012535"/>
    <property type="match status" value="1"/>
</dbReference>
<comment type="function">
    <text evidence="2">Involved in bacillithiol (BSH) biosynthesis. May catalyze the last step of the pathway, the addition of cysteine to glucosamine malate (GlcN-Mal) to generate BSH.</text>
</comment>
<dbReference type="InterPro" id="IPR055399">
    <property type="entry name" value="CC_BshC"/>
</dbReference>
<dbReference type="OrthoDB" id="9765151at2"/>
<dbReference type="NCBIfam" id="TIGR03998">
    <property type="entry name" value="thiol_BshC"/>
    <property type="match status" value="1"/>
</dbReference>
<organism evidence="5 6">
    <name type="scientific">Gracilibacillus kekensis</name>
    <dbReference type="NCBI Taxonomy" id="1027249"/>
    <lineage>
        <taxon>Bacteria</taxon>
        <taxon>Bacillati</taxon>
        <taxon>Bacillota</taxon>
        <taxon>Bacilli</taxon>
        <taxon>Bacillales</taxon>
        <taxon>Bacillaceae</taxon>
        <taxon>Gracilibacillus</taxon>
    </lineage>
</organism>
<dbReference type="EMBL" id="FRCZ01000004">
    <property type="protein sequence ID" value="SHN14932.1"/>
    <property type="molecule type" value="Genomic_DNA"/>
</dbReference>
<sequence length="540" mass="63407">MRIESKRLDLHNKFIHEYEQQNTSLLDHFDYNPYENNVFKKRVSDLKEQNFNRDALADVLYKLNLKWNACKSTFKNIESLRDQNSVVVIGGQQAGVLSGPLYTVNKIISIISLAKQQQEELGVPVLPVFWIAGEDHDYDEVNHIYLQDVSELKKHSLRDEFAERVSVSNRSLDTSVITEWVQSIFGTLKETAYTKELITNVERHMHEAETFTDFFALFIHQIFKDTGLILIDSGNRHVRQLESMHFEEMIRKQERINEDVYKSLQSVRTKGYHVSVDVKEKDGNLFIEENGERILLQKEENKWVGKNNECQYTYEELLVVAKETPERLSNNVVTRPLMQEKLFPTLAFFAGPSEAAYWSILKEAFHHLEMKMPPVLPRVSITFIDQKVSKLVNKYSISIEQVINKGVYSYKQNWLNAQSHTPVEEMADQFKALIEQGHSPMKEITNHLTSDISQFADKNLELIFAHVDQLTSRINHELSQKYDIHLKEFDYVQMHVKPFGGLQERVWNIIYFLNHYGDDWLKELNEYSFDWKKQHYIAYL</sequence>
<dbReference type="EC" id="6.-.-.-" evidence="2"/>
<accession>A0A1M7PDF1</accession>
<dbReference type="STRING" id="1027249.SAMN05216179_2076"/>
<dbReference type="Pfam" id="PF24850">
    <property type="entry name" value="CC_BshC"/>
    <property type="match status" value="1"/>
</dbReference>
<reference evidence="5 6" key="1">
    <citation type="submission" date="2016-11" db="EMBL/GenBank/DDBJ databases">
        <authorList>
            <person name="Jaros S."/>
            <person name="Januszkiewicz K."/>
            <person name="Wedrychowicz H."/>
        </authorList>
    </citation>
    <scope>NUCLEOTIDE SEQUENCE [LARGE SCALE GENOMIC DNA]</scope>
    <source>
        <strain evidence="5 6">CGMCC 1.10681</strain>
    </source>
</reference>
<dbReference type="HAMAP" id="MF_01867">
    <property type="entry name" value="BshC"/>
    <property type="match status" value="1"/>
</dbReference>
<feature type="domain" description="Bacillithiol biosynthesis BshC C-terminal coiled-coil" evidence="4">
    <location>
        <begin position="381"/>
        <end position="540"/>
    </location>
</feature>
<evidence type="ECO:0000313" key="6">
    <source>
        <dbReference type="Proteomes" id="UP000184184"/>
    </source>
</evidence>
<dbReference type="Proteomes" id="UP000184184">
    <property type="component" value="Unassembled WGS sequence"/>
</dbReference>
<keyword evidence="6" id="KW-1185">Reference proteome</keyword>
<dbReference type="RefSeq" id="WP_073201781.1">
    <property type="nucleotide sequence ID" value="NZ_FRCZ01000004.1"/>
</dbReference>
<dbReference type="Pfam" id="PF10079">
    <property type="entry name" value="Rossmann-like_BshC"/>
    <property type="match status" value="1"/>
</dbReference>
<dbReference type="InterPro" id="IPR055398">
    <property type="entry name" value="Rossmann-like_BshC"/>
</dbReference>
<proteinExistence type="inferred from homology"/>
<feature type="domain" description="Bacillithiol biosynthesis BshC N-terminal Rossmann-like" evidence="3">
    <location>
        <begin position="1"/>
        <end position="378"/>
    </location>
</feature>
<evidence type="ECO:0000256" key="2">
    <source>
        <dbReference type="HAMAP-Rule" id="MF_01867"/>
    </source>
</evidence>
<evidence type="ECO:0000313" key="5">
    <source>
        <dbReference type="EMBL" id="SHN14932.1"/>
    </source>
</evidence>
<dbReference type="InterPro" id="IPR011199">
    <property type="entry name" value="Bacillithiol_biosynth_BshC"/>
</dbReference>
<protein>
    <recommendedName>
        <fullName evidence="2">Putative cysteine ligase BshC</fullName>
        <ecNumber evidence="2">6.-.-.-</ecNumber>
    </recommendedName>
</protein>
<keyword evidence="1 2" id="KW-0436">Ligase</keyword>
<evidence type="ECO:0000259" key="3">
    <source>
        <dbReference type="Pfam" id="PF10079"/>
    </source>
</evidence>
<gene>
    <name evidence="2" type="primary">bshC</name>
    <name evidence="5" type="ORF">SAMN05216179_2076</name>
</gene>
<evidence type="ECO:0000259" key="4">
    <source>
        <dbReference type="Pfam" id="PF24850"/>
    </source>
</evidence>
<comment type="similarity">
    <text evidence="2">Belongs to the BshC family.</text>
</comment>